<feature type="transmembrane region" description="Helical" evidence="1">
    <location>
        <begin position="20"/>
        <end position="39"/>
    </location>
</feature>
<keyword evidence="1" id="KW-1133">Transmembrane helix</keyword>
<protein>
    <recommendedName>
        <fullName evidence="2">DUF6534 domain-containing protein</fullName>
    </recommendedName>
</protein>
<name>A0A5C2RNS4_9APHY</name>
<feature type="transmembrane region" description="Helical" evidence="1">
    <location>
        <begin position="59"/>
        <end position="77"/>
    </location>
</feature>
<sequence>MESTALAPAPPPALPPLDNTLGAILLGTFAGLILQGVLIHQSIRYFRLYPNDTLLLKTWVSAVMIIETFNSVLNVHQCLNMMVVNYYNPLALEEPPVWSIYLITGVGSAALTECFFMRRVWLVSPQYRVLVIMTVVLDAAWLGCYLSLLSRWNAPNLEAFIGKTWLLTLGSGLYGCGDLMITSVLIYVLRKSRTGIKRTNWTLDVLVRYTFTTGFIITFFQVISIILSALWPKTYIFWPISVILTKTAAISMLISYTSPSKKVS</sequence>
<dbReference type="STRING" id="1328759.A0A5C2RNS4"/>
<dbReference type="EMBL" id="ML122340">
    <property type="protein sequence ID" value="RPD52780.1"/>
    <property type="molecule type" value="Genomic_DNA"/>
</dbReference>
<feature type="transmembrane region" description="Helical" evidence="1">
    <location>
        <begin position="168"/>
        <end position="189"/>
    </location>
</feature>
<feature type="transmembrane region" description="Helical" evidence="1">
    <location>
        <begin position="97"/>
        <end position="117"/>
    </location>
</feature>
<feature type="transmembrane region" description="Helical" evidence="1">
    <location>
        <begin position="209"/>
        <end position="230"/>
    </location>
</feature>
<dbReference type="PANTHER" id="PTHR40465:SF1">
    <property type="entry name" value="DUF6534 DOMAIN-CONTAINING PROTEIN"/>
    <property type="match status" value="1"/>
</dbReference>
<feature type="domain" description="DUF6534" evidence="2">
    <location>
        <begin position="177"/>
        <end position="255"/>
    </location>
</feature>
<organism evidence="3 4">
    <name type="scientific">Lentinus tigrinus ALCF2SS1-6</name>
    <dbReference type="NCBI Taxonomy" id="1328759"/>
    <lineage>
        <taxon>Eukaryota</taxon>
        <taxon>Fungi</taxon>
        <taxon>Dikarya</taxon>
        <taxon>Basidiomycota</taxon>
        <taxon>Agaricomycotina</taxon>
        <taxon>Agaricomycetes</taxon>
        <taxon>Polyporales</taxon>
        <taxon>Polyporaceae</taxon>
        <taxon>Lentinus</taxon>
    </lineage>
</organism>
<feature type="transmembrane region" description="Helical" evidence="1">
    <location>
        <begin position="236"/>
        <end position="256"/>
    </location>
</feature>
<feature type="transmembrane region" description="Helical" evidence="1">
    <location>
        <begin position="129"/>
        <end position="148"/>
    </location>
</feature>
<keyword evidence="1" id="KW-0472">Membrane</keyword>
<evidence type="ECO:0000313" key="3">
    <source>
        <dbReference type="EMBL" id="RPD52780.1"/>
    </source>
</evidence>
<dbReference type="InterPro" id="IPR045339">
    <property type="entry name" value="DUF6534"/>
</dbReference>
<keyword evidence="1" id="KW-0812">Transmembrane</keyword>
<dbReference type="PANTHER" id="PTHR40465">
    <property type="entry name" value="CHROMOSOME 1, WHOLE GENOME SHOTGUN SEQUENCE"/>
    <property type="match status" value="1"/>
</dbReference>
<keyword evidence="4" id="KW-1185">Reference proteome</keyword>
<dbReference type="Proteomes" id="UP000313359">
    <property type="component" value="Unassembled WGS sequence"/>
</dbReference>
<dbReference type="Pfam" id="PF20152">
    <property type="entry name" value="DUF6534"/>
    <property type="match status" value="1"/>
</dbReference>
<accession>A0A5C2RNS4</accession>
<gene>
    <name evidence="3" type="ORF">L227DRAFT_604922</name>
</gene>
<evidence type="ECO:0000259" key="2">
    <source>
        <dbReference type="Pfam" id="PF20152"/>
    </source>
</evidence>
<evidence type="ECO:0000256" key="1">
    <source>
        <dbReference type="SAM" id="Phobius"/>
    </source>
</evidence>
<reference evidence="3" key="1">
    <citation type="journal article" date="2018" name="Genome Biol. Evol.">
        <title>Genomics and development of Lentinus tigrinus, a white-rot wood-decaying mushroom with dimorphic fruiting bodies.</title>
        <authorList>
            <person name="Wu B."/>
            <person name="Xu Z."/>
            <person name="Knudson A."/>
            <person name="Carlson A."/>
            <person name="Chen N."/>
            <person name="Kovaka S."/>
            <person name="LaButti K."/>
            <person name="Lipzen A."/>
            <person name="Pennachio C."/>
            <person name="Riley R."/>
            <person name="Schakwitz W."/>
            <person name="Umezawa K."/>
            <person name="Ohm R.A."/>
            <person name="Grigoriev I.V."/>
            <person name="Nagy L.G."/>
            <person name="Gibbons J."/>
            <person name="Hibbett D."/>
        </authorList>
    </citation>
    <scope>NUCLEOTIDE SEQUENCE [LARGE SCALE GENOMIC DNA]</scope>
    <source>
        <strain evidence="3">ALCF2SS1-6</strain>
    </source>
</reference>
<proteinExistence type="predicted"/>
<evidence type="ECO:0000313" key="4">
    <source>
        <dbReference type="Proteomes" id="UP000313359"/>
    </source>
</evidence>
<dbReference type="AlphaFoldDB" id="A0A5C2RNS4"/>
<dbReference type="OrthoDB" id="2747086at2759"/>